<dbReference type="InterPro" id="IPR036772">
    <property type="entry name" value="SRCR-like_dom_sf"/>
</dbReference>
<evidence type="ECO:0000256" key="2">
    <source>
        <dbReference type="PROSITE-ProRule" id="PRU00196"/>
    </source>
</evidence>
<evidence type="ECO:0000313" key="6">
    <source>
        <dbReference type="EMBL" id="CAC5410575.1"/>
    </source>
</evidence>
<feature type="transmembrane region" description="Helical" evidence="4">
    <location>
        <begin position="111"/>
        <end position="134"/>
    </location>
</feature>
<keyword evidence="4" id="KW-1133">Transmembrane helix</keyword>
<evidence type="ECO:0000259" key="5">
    <source>
        <dbReference type="PROSITE" id="PS50287"/>
    </source>
</evidence>
<feature type="domain" description="SRCR" evidence="5">
    <location>
        <begin position="1"/>
        <end position="87"/>
    </location>
</feature>
<keyword evidence="1 2" id="KW-1015">Disulfide bond</keyword>
<proteinExistence type="predicted"/>
<name>A0A6J8DRK3_MYTCO</name>
<evidence type="ECO:0000313" key="7">
    <source>
        <dbReference type="Proteomes" id="UP000507470"/>
    </source>
</evidence>
<reference evidence="6 7" key="1">
    <citation type="submission" date="2020-06" db="EMBL/GenBank/DDBJ databases">
        <authorList>
            <person name="Li R."/>
            <person name="Bekaert M."/>
        </authorList>
    </citation>
    <scope>NUCLEOTIDE SEQUENCE [LARGE SCALE GENOMIC DNA]</scope>
    <source>
        <strain evidence="7">wild</strain>
    </source>
</reference>
<accession>A0A6J8DRK3</accession>
<feature type="compositionally biased region" description="Polar residues" evidence="3">
    <location>
        <begin position="197"/>
        <end position="207"/>
    </location>
</feature>
<comment type="caution">
    <text evidence="2">Lacks conserved residue(s) required for the propagation of feature annotation.</text>
</comment>
<evidence type="ECO:0000256" key="4">
    <source>
        <dbReference type="SAM" id="Phobius"/>
    </source>
</evidence>
<feature type="region of interest" description="Disordered" evidence="3">
    <location>
        <begin position="184"/>
        <end position="207"/>
    </location>
</feature>
<dbReference type="SUPFAM" id="SSF56487">
    <property type="entry name" value="SRCR-like"/>
    <property type="match status" value="1"/>
</dbReference>
<dbReference type="GO" id="GO:0016020">
    <property type="term" value="C:membrane"/>
    <property type="evidence" value="ECO:0007669"/>
    <property type="project" value="InterPro"/>
</dbReference>
<keyword evidence="4" id="KW-0812">Transmembrane</keyword>
<dbReference type="InterPro" id="IPR001190">
    <property type="entry name" value="SRCR"/>
</dbReference>
<dbReference type="PROSITE" id="PS50287">
    <property type="entry name" value="SRCR_2"/>
    <property type="match status" value="1"/>
</dbReference>
<dbReference type="Gene3D" id="3.10.250.10">
    <property type="entry name" value="SRCR-like domain"/>
    <property type="match status" value="1"/>
</dbReference>
<protein>
    <recommendedName>
        <fullName evidence="5">SRCR domain-containing protein</fullName>
    </recommendedName>
</protein>
<dbReference type="EMBL" id="CACVKT020007774">
    <property type="protein sequence ID" value="CAC5410575.1"/>
    <property type="molecule type" value="Genomic_DNA"/>
</dbReference>
<keyword evidence="7" id="KW-1185">Reference proteome</keyword>
<dbReference type="Proteomes" id="UP000507470">
    <property type="component" value="Unassembled WGS sequence"/>
</dbReference>
<organism evidence="6 7">
    <name type="scientific">Mytilus coruscus</name>
    <name type="common">Sea mussel</name>
    <dbReference type="NCBI Taxonomy" id="42192"/>
    <lineage>
        <taxon>Eukaryota</taxon>
        <taxon>Metazoa</taxon>
        <taxon>Spiralia</taxon>
        <taxon>Lophotrochozoa</taxon>
        <taxon>Mollusca</taxon>
        <taxon>Bivalvia</taxon>
        <taxon>Autobranchia</taxon>
        <taxon>Pteriomorphia</taxon>
        <taxon>Mytilida</taxon>
        <taxon>Mytiloidea</taxon>
        <taxon>Mytilidae</taxon>
        <taxon>Mytilinae</taxon>
        <taxon>Mytilus</taxon>
    </lineage>
</organism>
<dbReference type="OrthoDB" id="6174819at2759"/>
<evidence type="ECO:0000256" key="1">
    <source>
        <dbReference type="ARBA" id="ARBA00023157"/>
    </source>
</evidence>
<sequence>MGVKHHTLENTVYMCSYGWDDHDSGVLCKTLNKTWTGHAKVEDKLFDLDTAPYSLHCGGLETSFFECNYTKDEQGCNTTKVAGAKCCQGTGRPGECASTMISSLKSDSTTIGVAVGIPVALIVVVGIIIIIVFIRRRYIRKSSDQKFSNIMSKNTDDNYLGQQDIALPQYPTNDRILYSQATNSTDTQGIKGGQGYSHPSNDTQSPYALSEEGVYDKANERRHIVKDTAVYSRAIDTVYDSPEQHTRHDRKEGTYDHVFGQKTEDFYDKTTKT</sequence>
<dbReference type="AlphaFoldDB" id="A0A6J8DRK3"/>
<keyword evidence="4" id="KW-0472">Membrane</keyword>
<gene>
    <name evidence="6" type="ORF">MCOR_43753</name>
</gene>
<feature type="disulfide bond" evidence="2">
    <location>
        <begin position="57"/>
        <end position="67"/>
    </location>
</feature>
<evidence type="ECO:0000256" key="3">
    <source>
        <dbReference type="SAM" id="MobiDB-lite"/>
    </source>
</evidence>